<evidence type="ECO:0000256" key="5">
    <source>
        <dbReference type="ARBA" id="ARBA00022692"/>
    </source>
</evidence>
<feature type="transmembrane region" description="Helical" evidence="8">
    <location>
        <begin position="264"/>
        <end position="281"/>
    </location>
</feature>
<dbReference type="GO" id="GO:0022857">
    <property type="term" value="F:transmembrane transporter activity"/>
    <property type="evidence" value="ECO:0007669"/>
    <property type="project" value="InterPro"/>
</dbReference>
<dbReference type="GO" id="GO:0005886">
    <property type="term" value="C:plasma membrane"/>
    <property type="evidence" value="ECO:0007669"/>
    <property type="project" value="UniProtKB-SubCell"/>
</dbReference>
<protein>
    <submittedName>
        <fullName evidence="9">ABC transporter permease</fullName>
    </submittedName>
</protein>
<dbReference type="Pfam" id="PF02653">
    <property type="entry name" value="BPD_transp_2"/>
    <property type="match status" value="1"/>
</dbReference>
<feature type="transmembrane region" description="Helical" evidence="8">
    <location>
        <begin position="46"/>
        <end position="66"/>
    </location>
</feature>
<dbReference type="CDD" id="cd06579">
    <property type="entry name" value="TM_PBP1_transp_AraH_like"/>
    <property type="match status" value="1"/>
</dbReference>
<comment type="subcellular location">
    <subcellularLocation>
        <location evidence="1">Cell membrane</location>
        <topology evidence="1">Multi-pass membrane protein</topology>
    </subcellularLocation>
</comment>
<evidence type="ECO:0000256" key="4">
    <source>
        <dbReference type="ARBA" id="ARBA00022519"/>
    </source>
</evidence>
<dbReference type="PANTHER" id="PTHR32196:SF21">
    <property type="entry name" value="ABC TRANSPORTER PERMEASE PROTEIN YPHD-RELATED"/>
    <property type="match status" value="1"/>
</dbReference>
<comment type="caution">
    <text evidence="9">The sequence shown here is derived from an EMBL/GenBank/DDBJ whole genome shotgun (WGS) entry which is preliminary data.</text>
</comment>
<dbReference type="EMBL" id="JALPRX010000073">
    <property type="protein sequence ID" value="MCK8786076.1"/>
    <property type="molecule type" value="Genomic_DNA"/>
</dbReference>
<dbReference type="AlphaFoldDB" id="A0A9X1YGX3"/>
<sequence length="319" mass="31733">MPMAERALPAPFRRAPGAAVALVVLVAIFAASSGGRFLSVGNLVSLSSQVALLLLVALPMTFVVLTEGLDLSVGALMGLAGVVAATAMLGGWGVPGALLAALGTGLVLGAVNGALIAWGGMPAFVVTLGTMGLAEGLALAVTDGEPVSGFGDAPRLAWQAMIGPVPLPVAVAAALYALLHLLLYRTPFGAHVVAVGGNREALRLAGIRGRAVHAAVYVLSASCAALAAFLLVGRTNAAHPTVALGVEFDAIVAVVLGGTSFERGQGWLFGTVLGAAAIGVLRNGLNVLAVDPSLQVVAVGLLAILALVAGNRRGGRART</sequence>
<feature type="transmembrane region" description="Helical" evidence="8">
    <location>
        <begin position="293"/>
        <end position="310"/>
    </location>
</feature>
<reference evidence="9" key="1">
    <citation type="submission" date="2022-04" db="EMBL/GenBank/DDBJ databases">
        <title>Roseomonas acroporae sp. nov., isolated from coral Acropora digitifera.</title>
        <authorList>
            <person name="Sun H."/>
        </authorList>
    </citation>
    <scope>NUCLEOTIDE SEQUENCE</scope>
    <source>
        <strain evidence="9">NAR14</strain>
    </source>
</reference>
<evidence type="ECO:0000256" key="6">
    <source>
        <dbReference type="ARBA" id="ARBA00022989"/>
    </source>
</evidence>
<evidence type="ECO:0000256" key="2">
    <source>
        <dbReference type="ARBA" id="ARBA00022448"/>
    </source>
</evidence>
<proteinExistence type="predicted"/>
<evidence type="ECO:0000256" key="1">
    <source>
        <dbReference type="ARBA" id="ARBA00004651"/>
    </source>
</evidence>
<evidence type="ECO:0000256" key="7">
    <source>
        <dbReference type="ARBA" id="ARBA00023136"/>
    </source>
</evidence>
<organism evidence="9 10">
    <name type="scientific">Roseomonas acroporae</name>
    <dbReference type="NCBI Taxonomy" id="2937791"/>
    <lineage>
        <taxon>Bacteria</taxon>
        <taxon>Pseudomonadati</taxon>
        <taxon>Pseudomonadota</taxon>
        <taxon>Alphaproteobacteria</taxon>
        <taxon>Acetobacterales</taxon>
        <taxon>Roseomonadaceae</taxon>
        <taxon>Roseomonas</taxon>
    </lineage>
</organism>
<evidence type="ECO:0000256" key="8">
    <source>
        <dbReference type="SAM" id="Phobius"/>
    </source>
</evidence>
<dbReference type="InterPro" id="IPR001851">
    <property type="entry name" value="ABC_transp_permease"/>
</dbReference>
<feature type="transmembrane region" description="Helical" evidence="8">
    <location>
        <begin position="211"/>
        <end position="231"/>
    </location>
</feature>
<feature type="transmembrane region" description="Helical" evidence="8">
    <location>
        <begin position="237"/>
        <end position="257"/>
    </location>
</feature>
<feature type="transmembrane region" description="Helical" evidence="8">
    <location>
        <begin position="161"/>
        <end position="183"/>
    </location>
</feature>
<evidence type="ECO:0000313" key="9">
    <source>
        <dbReference type="EMBL" id="MCK8786076.1"/>
    </source>
</evidence>
<name>A0A9X1YGX3_9PROT</name>
<keyword evidence="7 8" id="KW-0472">Membrane</keyword>
<keyword evidence="2" id="KW-0813">Transport</keyword>
<dbReference type="RefSeq" id="WP_248668192.1">
    <property type="nucleotide sequence ID" value="NZ_JALPRX010000073.1"/>
</dbReference>
<gene>
    <name evidence="9" type="ORF">M0638_16995</name>
</gene>
<feature type="transmembrane region" description="Helical" evidence="8">
    <location>
        <begin position="73"/>
        <end position="92"/>
    </location>
</feature>
<keyword evidence="3" id="KW-1003">Cell membrane</keyword>
<evidence type="ECO:0000256" key="3">
    <source>
        <dbReference type="ARBA" id="ARBA00022475"/>
    </source>
</evidence>
<dbReference type="Proteomes" id="UP001139516">
    <property type="component" value="Unassembled WGS sequence"/>
</dbReference>
<keyword evidence="6 8" id="KW-1133">Transmembrane helix</keyword>
<feature type="transmembrane region" description="Helical" evidence="8">
    <location>
        <begin position="98"/>
        <end position="118"/>
    </location>
</feature>
<keyword evidence="5 8" id="KW-0812">Transmembrane</keyword>
<evidence type="ECO:0000313" key="10">
    <source>
        <dbReference type="Proteomes" id="UP001139516"/>
    </source>
</evidence>
<accession>A0A9X1YGX3</accession>
<keyword evidence="10" id="KW-1185">Reference proteome</keyword>
<keyword evidence="4" id="KW-0997">Cell inner membrane</keyword>
<dbReference type="PANTHER" id="PTHR32196">
    <property type="entry name" value="ABC TRANSPORTER PERMEASE PROTEIN YPHD-RELATED-RELATED"/>
    <property type="match status" value="1"/>
</dbReference>